<dbReference type="EMBL" id="ABDG02000027">
    <property type="protein sequence ID" value="EHK41226.1"/>
    <property type="molecule type" value="Genomic_DNA"/>
</dbReference>
<comment type="caution">
    <text evidence="1">The sequence shown here is derived from an EMBL/GenBank/DDBJ whole genome shotgun (WGS) entry which is preliminary data.</text>
</comment>
<sequence>MPKATTALDAADSKNTLYLVNSTKTPRGAIALGRIPVTAATLDLKYPTSYSSFPQ</sequence>
<keyword evidence="2" id="KW-1185">Reference proteome</keyword>
<evidence type="ECO:0000313" key="2">
    <source>
        <dbReference type="Proteomes" id="UP000005426"/>
    </source>
</evidence>
<organism evidence="1 2">
    <name type="scientific">Hypocrea atroviridis (strain ATCC 20476 / IMI 206040)</name>
    <name type="common">Trichoderma atroviride</name>
    <dbReference type="NCBI Taxonomy" id="452589"/>
    <lineage>
        <taxon>Eukaryota</taxon>
        <taxon>Fungi</taxon>
        <taxon>Dikarya</taxon>
        <taxon>Ascomycota</taxon>
        <taxon>Pezizomycotina</taxon>
        <taxon>Sordariomycetes</taxon>
        <taxon>Hypocreomycetidae</taxon>
        <taxon>Hypocreales</taxon>
        <taxon>Hypocreaceae</taxon>
        <taxon>Trichoderma</taxon>
    </lineage>
</organism>
<protein>
    <submittedName>
        <fullName evidence="1">Uncharacterized protein</fullName>
    </submittedName>
</protein>
<dbReference type="Proteomes" id="UP000005426">
    <property type="component" value="Unassembled WGS sequence"/>
</dbReference>
<gene>
    <name evidence="1" type="ORF">TRIATDRAFT_311803</name>
</gene>
<name>G9P4T2_HYPAI</name>
<dbReference type="AlphaFoldDB" id="G9P4T2"/>
<evidence type="ECO:0000313" key="1">
    <source>
        <dbReference type="EMBL" id="EHK41226.1"/>
    </source>
</evidence>
<accession>G9P4T2</accession>
<proteinExistence type="predicted"/>
<dbReference type="HOGENOM" id="CLU_3032645_0_0_1"/>
<reference evidence="1 2" key="1">
    <citation type="journal article" date="2011" name="Genome Biol.">
        <title>Comparative genome sequence analysis underscores mycoparasitism as the ancestral life style of Trichoderma.</title>
        <authorList>
            <person name="Kubicek C.P."/>
            <person name="Herrera-Estrella A."/>
            <person name="Seidl-Seiboth V."/>
            <person name="Martinez D.A."/>
            <person name="Druzhinina I.S."/>
            <person name="Thon M."/>
            <person name="Zeilinger S."/>
            <person name="Casas-Flores S."/>
            <person name="Horwitz B.A."/>
            <person name="Mukherjee P.K."/>
            <person name="Mukherjee M."/>
            <person name="Kredics L."/>
            <person name="Alcaraz L.D."/>
            <person name="Aerts A."/>
            <person name="Antal Z."/>
            <person name="Atanasova L."/>
            <person name="Cervantes-Badillo M.G."/>
            <person name="Challacombe J."/>
            <person name="Chertkov O."/>
            <person name="McCluskey K."/>
            <person name="Coulpier F."/>
            <person name="Deshpande N."/>
            <person name="von Doehren H."/>
            <person name="Ebbole D.J."/>
            <person name="Esquivel-Naranjo E.U."/>
            <person name="Fekete E."/>
            <person name="Flipphi M."/>
            <person name="Glaser F."/>
            <person name="Gomez-Rodriguez E.Y."/>
            <person name="Gruber S."/>
            <person name="Han C."/>
            <person name="Henrissat B."/>
            <person name="Hermosa R."/>
            <person name="Hernandez-Onate M."/>
            <person name="Karaffa L."/>
            <person name="Kosti I."/>
            <person name="Le Crom S."/>
            <person name="Lindquist E."/>
            <person name="Lucas S."/>
            <person name="Luebeck M."/>
            <person name="Luebeck P.S."/>
            <person name="Margeot A."/>
            <person name="Metz B."/>
            <person name="Misra M."/>
            <person name="Nevalainen H."/>
            <person name="Omann M."/>
            <person name="Packer N."/>
            <person name="Perrone G."/>
            <person name="Uresti-Rivera E.E."/>
            <person name="Salamov A."/>
            <person name="Schmoll M."/>
            <person name="Seiboth B."/>
            <person name="Shapiro H."/>
            <person name="Sukno S."/>
            <person name="Tamayo-Ramos J.A."/>
            <person name="Tisch D."/>
            <person name="Wiest A."/>
            <person name="Wilkinson H.H."/>
            <person name="Zhang M."/>
            <person name="Coutinho P.M."/>
            <person name="Kenerley C.M."/>
            <person name="Monte E."/>
            <person name="Baker S.E."/>
            <person name="Grigoriev I.V."/>
        </authorList>
    </citation>
    <scope>NUCLEOTIDE SEQUENCE [LARGE SCALE GENOMIC DNA]</scope>
    <source>
        <strain evidence="2">ATCC 20476 / IMI 206040</strain>
    </source>
</reference>